<proteinExistence type="predicted"/>
<comment type="caution">
    <text evidence="2">The sequence shown here is derived from an EMBL/GenBank/DDBJ whole genome shotgun (WGS) entry which is preliminary data.</text>
</comment>
<evidence type="ECO:0000313" key="3">
    <source>
        <dbReference type="Proteomes" id="UP001139171"/>
    </source>
</evidence>
<dbReference type="RefSeq" id="WP_230611842.1">
    <property type="nucleotide sequence ID" value="NZ_JAJNAG010000080.1"/>
</dbReference>
<keyword evidence="1" id="KW-0472">Membrane</keyword>
<accession>A0A9X1SMA6</accession>
<name>A0A9X1SMA6_9GAMM</name>
<dbReference type="AlphaFoldDB" id="A0A9X1SMA6"/>
<dbReference type="EMBL" id="JAJNAG010000080">
    <property type="protein sequence ID" value="MCD1127730.1"/>
    <property type="molecule type" value="Genomic_DNA"/>
</dbReference>
<sequence>MGDYPWRVQLLYATCLCLALLLFFLPLPIGWVVIGCVLTLLVSGYKGWRTLRYTRQVSRYRLIWMRWTDNWKHYRRA</sequence>
<protein>
    <submittedName>
        <fullName evidence="2">Uncharacterized protein</fullName>
    </submittedName>
</protein>
<evidence type="ECO:0000313" key="2">
    <source>
        <dbReference type="EMBL" id="MCD1127730.1"/>
    </source>
</evidence>
<organism evidence="2 3">
    <name type="scientific">Limnobaculum eriocheiris</name>
    <dbReference type="NCBI Taxonomy" id="2897391"/>
    <lineage>
        <taxon>Bacteria</taxon>
        <taxon>Pseudomonadati</taxon>
        <taxon>Pseudomonadota</taxon>
        <taxon>Gammaproteobacteria</taxon>
        <taxon>Enterobacterales</taxon>
        <taxon>Budviciaceae</taxon>
        <taxon>Limnobaculum</taxon>
    </lineage>
</organism>
<dbReference type="Proteomes" id="UP001139171">
    <property type="component" value="Unassembled WGS sequence"/>
</dbReference>
<reference evidence="2" key="1">
    <citation type="submission" date="2021-11" db="EMBL/GenBank/DDBJ databases">
        <title>Jinshanibacter sp. isolated from one year old Eriocheir sinensis.</title>
        <authorList>
            <person name="Li J.-Y."/>
            <person name="He W."/>
            <person name="Gao T.-H."/>
        </authorList>
    </citation>
    <scope>NUCLEOTIDE SEQUENCE</scope>
    <source>
        <strain evidence="2">LJY008</strain>
    </source>
</reference>
<keyword evidence="1" id="KW-1133">Transmembrane helix</keyword>
<feature type="transmembrane region" description="Helical" evidence="1">
    <location>
        <begin position="20"/>
        <end position="42"/>
    </location>
</feature>
<evidence type="ECO:0000256" key="1">
    <source>
        <dbReference type="SAM" id="Phobius"/>
    </source>
</evidence>
<keyword evidence="3" id="KW-1185">Reference proteome</keyword>
<keyword evidence="1" id="KW-0812">Transmembrane</keyword>
<gene>
    <name evidence="2" type="ORF">LPW36_17395</name>
</gene>